<keyword evidence="3" id="KW-0804">Transcription</keyword>
<dbReference type="RefSeq" id="WP_114374945.1">
    <property type="nucleotide sequence ID" value="NZ_CP031092.1"/>
</dbReference>
<gene>
    <name evidence="5" type="ORF">DT065_15560</name>
</gene>
<dbReference type="InterPro" id="IPR008920">
    <property type="entry name" value="TF_FadR/GntR_C"/>
</dbReference>
<dbReference type="SUPFAM" id="SSF46785">
    <property type="entry name" value="Winged helix' DNA-binding domain"/>
    <property type="match status" value="1"/>
</dbReference>
<name>A0A345C246_9BACI</name>
<dbReference type="EMBL" id="CP031092">
    <property type="protein sequence ID" value="AXF57277.1"/>
    <property type="molecule type" value="Genomic_DNA"/>
</dbReference>
<dbReference type="AlphaFoldDB" id="A0A345C246"/>
<dbReference type="InterPro" id="IPR011711">
    <property type="entry name" value="GntR_C"/>
</dbReference>
<sequence length="236" mass="27030">MNFGQVYSKKIYEQVADHIKERIDNGELQPGDRLASVERLARQYDVGRSAVREALSALKAVGLVDIRHGEGTFVKAANRLTLKLPVSALLTMNPEEIRELLEVRKIVEVGAAEGAARRCQESQQTLIEEALEQMAVPLRDEKLGEEADWQFHLAIARATQNNMLTDLLENIAQKTKQTMLETRRIWLFSEKVRAERLYEQHVRIYEAIKAGDATLAQQRMREHLESVEHVLFQEEK</sequence>
<dbReference type="SMART" id="SM00345">
    <property type="entry name" value="HTH_GNTR"/>
    <property type="match status" value="1"/>
</dbReference>
<dbReference type="SMART" id="SM00895">
    <property type="entry name" value="FCD"/>
    <property type="match status" value="1"/>
</dbReference>
<evidence type="ECO:0000313" key="6">
    <source>
        <dbReference type="Proteomes" id="UP000252100"/>
    </source>
</evidence>
<protein>
    <submittedName>
        <fullName evidence="5">FadR family transcriptional regulator</fullName>
    </submittedName>
</protein>
<evidence type="ECO:0000259" key="4">
    <source>
        <dbReference type="PROSITE" id="PS50949"/>
    </source>
</evidence>
<dbReference type="InterPro" id="IPR036388">
    <property type="entry name" value="WH-like_DNA-bd_sf"/>
</dbReference>
<evidence type="ECO:0000313" key="5">
    <source>
        <dbReference type="EMBL" id="AXF57277.1"/>
    </source>
</evidence>
<keyword evidence="1" id="KW-0805">Transcription regulation</keyword>
<feature type="domain" description="HTH gntR-type" evidence="4">
    <location>
        <begin position="9"/>
        <end position="77"/>
    </location>
</feature>
<keyword evidence="2" id="KW-0238">DNA-binding</keyword>
<dbReference type="CDD" id="cd07377">
    <property type="entry name" value="WHTH_GntR"/>
    <property type="match status" value="1"/>
</dbReference>
<dbReference type="Gene3D" id="1.10.10.10">
    <property type="entry name" value="Winged helix-like DNA-binding domain superfamily/Winged helix DNA-binding domain"/>
    <property type="match status" value="1"/>
</dbReference>
<dbReference type="Proteomes" id="UP000252100">
    <property type="component" value="Chromosome"/>
</dbReference>
<dbReference type="KEGG" id="rue:DT065_15560"/>
<dbReference type="PANTHER" id="PTHR43537:SF5">
    <property type="entry name" value="UXU OPERON TRANSCRIPTIONAL REGULATOR"/>
    <property type="match status" value="1"/>
</dbReference>
<dbReference type="PROSITE" id="PS50949">
    <property type="entry name" value="HTH_GNTR"/>
    <property type="match status" value="1"/>
</dbReference>
<dbReference type="InterPro" id="IPR000524">
    <property type="entry name" value="Tscrpt_reg_HTH_GntR"/>
</dbReference>
<dbReference type="Pfam" id="PF07729">
    <property type="entry name" value="FCD"/>
    <property type="match status" value="1"/>
</dbReference>
<dbReference type="PRINTS" id="PR00035">
    <property type="entry name" value="HTHGNTR"/>
</dbReference>
<reference evidence="5 6" key="1">
    <citation type="journal article" date="2018" name="J. Microbiol.">
        <title>Salicibibacter kimchii gen. nov., sp. nov., a moderately halophilic and alkalitolerant bacterium in the family Bacillaceae, isolated from kimchi.</title>
        <authorList>
            <person name="Jang J.Y."/>
            <person name="Oh Y.J."/>
            <person name="Lim S.K."/>
            <person name="Park H.K."/>
            <person name="Lee C."/>
            <person name="Kim J.Y."/>
            <person name="Lee M.A."/>
            <person name="Choi H.J."/>
        </authorList>
    </citation>
    <scope>NUCLEOTIDE SEQUENCE [LARGE SCALE GENOMIC DNA]</scope>
    <source>
        <strain evidence="5 6">NKC1-1</strain>
    </source>
</reference>
<dbReference type="OrthoDB" id="9782299at2"/>
<dbReference type="SUPFAM" id="SSF48008">
    <property type="entry name" value="GntR ligand-binding domain-like"/>
    <property type="match status" value="1"/>
</dbReference>
<dbReference type="InterPro" id="IPR036390">
    <property type="entry name" value="WH_DNA-bd_sf"/>
</dbReference>
<dbReference type="GO" id="GO:0003677">
    <property type="term" value="F:DNA binding"/>
    <property type="evidence" value="ECO:0007669"/>
    <property type="project" value="UniProtKB-KW"/>
</dbReference>
<evidence type="ECO:0000256" key="2">
    <source>
        <dbReference type="ARBA" id="ARBA00023125"/>
    </source>
</evidence>
<evidence type="ECO:0000256" key="3">
    <source>
        <dbReference type="ARBA" id="ARBA00023163"/>
    </source>
</evidence>
<proteinExistence type="predicted"/>
<dbReference type="Gene3D" id="1.20.120.530">
    <property type="entry name" value="GntR ligand-binding domain-like"/>
    <property type="match status" value="1"/>
</dbReference>
<organism evidence="5 6">
    <name type="scientific">Salicibibacter kimchii</name>
    <dbReference type="NCBI Taxonomy" id="2099786"/>
    <lineage>
        <taxon>Bacteria</taxon>
        <taxon>Bacillati</taxon>
        <taxon>Bacillota</taxon>
        <taxon>Bacilli</taxon>
        <taxon>Bacillales</taxon>
        <taxon>Bacillaceae</taxon>
        <taxon>Salicibibacter</taxon>
    </lineage>
</organism>
<dbReference type="PANTHER" id="PTHR43537">
    <property type="entry name" value="TRANSCRIPTIONAL REGULATOR, GNTR FAMILY"/>
    <property type="match status" value="1"/>
</dbReference>
<dbReference type="GO" id="GO:0003700">
    <property type="term" value="F:DNA-binding transcription factor activity"/>
    <property type="evidence" value="ECO:0007669"/>
    <property type="project" value="InterPro"/>
</dbReference>
<keyword evidence="6" id="KW-1185">Reference proteome</keyword>
<evidence type="ECO:0000256" key="1">
    <source>
        <dbReference type="ARBA" id="ARBA00023015"/>
    </source>
</evidence>
<dbReference type="Pfam" id="PF00392">
    <property type="entry name" value="GntR"/>
    <property type="match status" value="1"/>
</dbReference>
<accession>A0A345C246</accession>